<evidence type="ECO:0000256" key="1">
    <source>
        <dbReference type="ARBA" id="ARBA00009211"/>
    </source>
</evidence>
<protein>
    <recommendedName>
        <fullName evidence="2">NOSIC domain-containing protein</fullName>
    </recommendedName>
</protein>
<dbReference type="Proteomes" id="UP000676336">
    <property type="component" value="Unassembled WGS sequence"/>
</dbReference>
<dbReference type="Gene3D" id="1.10.287.4070">
    <property type="match status" value="1"/>
</dbReference>
<dbReference type="PANTHER" id="PTHR10894:SF1">
    <property type="entry name" value="NUCLEOLAR PROTEIN 58"/>
    <property type="match status" value="1"/>
</dbReference>
<feature type="domain" description="NOSIC" evidence="2">
    <location>
        <begin position="1"/>
        <end position="53"/>
    </location>
</feature>
<dbReference type="InterPro" id="IPR036070">
    <property type="entry name" value="Nop_dom_sf"/>
</dbReference>
<dbReference type="GO" id="GO:0031428">
    <property type="term" value="C:box C/D methylation guide snoRNP complex"/>
    <property type="evidence" value="ECO:0007669"/>
    <property type="project" value="InterPro"/>
</dbReference>
<proteinExistence type="inferred from homology"/>
<dbReference type="SMART" id="SM00931">
    <property type="entry name" value="NOSIC"/>
    <property type="match status" value="1"/>
</dbReference>
<dbReference type="InterPro" id="IPR045056">
    <property type="entry name" value="Nop56/Nop58"/>
</dbReference>
<evidence type="ECO:0000313" key="3">
    <source>
        <dbReference type="EMBL" id="CAF5216804.1"/>
    </source>
</evidence>
<dbReference type="SUPFAM" id="SSF89124">
    <property type="entry name" value="Nop domain"/>
    <property type="match status" value="1"/>
</dbReference>
<evidence type="ECO:0000259" key="2">
    <source>
        <dbReference type="SMART" id="SM00931"/>
    </source>
</evidence>
<feature type="non-terminal residue" evidence="3">
    <location>
        <position position="1"/>
    </location>
</feature>
<sequence>MIVQAISLLDDLDKETNNYIMRCKEWYGWHFPELAKIVQDNIAFCKIVQKIGYRTNAAETDLSDILPGDVETQVKEAAEISMGTEISEEDITNIRHLCAQ</sequence>
<comment type="caution">
    <text evidence="3">The sequence shown here is derived from an EMBL/GenBank/DDBJ whole genome shotgun (WGS) entry which is preliminary data.</text>
</comment>
<evidence type="ECO:0000313" key="4">
    <source>
        <dbReference type="Proteomes" id="UP000676336"/>
    </source>
</evidence>
<gene>
    <name evidence="3" type="ORF">SMN809_LOCUS80192</name>
</gene>
<reference evidence="3" key="1">
    <citation type="submission" date="2021-02" db="EMBL/GenBank/DDBJ databases">
        <authorList>
            <person name="Nowell W R."/>
        </authorList>
    </citation>
    <scope>NUCLEOTIDE SEQUENCE</scope>
</reference>
<name>A0A8S3JJJ2_9BILA</name>
<dbReference type="GO" id="GO:0030515">
    <property type="term" value="F:snoRNA binding"/>
    <property type="evidence" value="ECO:0007669"/>
    <property type="project" value="InterPro"/>
</dbReference>
<dbReference type="GO" id="GO:0032040">
    <property type="term" value="C:small-subunit processome"/>
    <property type="evidence" value="ECO:0007669"/>
    <property type="project" value="InterPro"/>
</dbReference>
<comment type="similarity">
    <text evidence="1">Belongs to the NOP5/NOP56 family.</text>
</comment>
<dbReference type="InterPro" id="IPR012976">
    <property type="entry name" value="NOSIC"/>
</dbReference>
<dbReference type="PANTHER" id="PTHR10894">
    <property type="entry name" value="NUCLEOLAR PROTEIN 5 NUCLEOLAR PROTEIN NOP5 NOP58"/>
    <property type="match status" value="1"/>
</dbReference>
<accession>A0A8S3JJJ2</accession>
<dbReference type="EMBL" id="CAJOBI010344608">
    <property type="protein sequence ID" value="CAF5216804.1"/>
    <property type="molecule type" value="Genomic_DNA"/>
</dbReference>
<dbReference type="InterPro" id="IPR002687">
    <property type="entry name" value="Nop_dom"/>
</dbReference>
<dbReference type="Pfam" id="PF01798">
    <property type="entry name" value="Nop"/>
    <property type="match status" value="1"/>
</dbReference>
<dbReference type="AlphaFoldDB" id="A0A8S3JJJ2"/>
<organism evidence="3 4">
    <name type="scientific">Rotaria magnacalcarata</name>
    <dbReference type="NCBI Taxonomy" id="392030"/>
    <lineage>
        <taxon>Eukaryota</taxon>
        <taxon>Metazoa</taxon>
        <taxon>Spiralia</taxon>
        <taxon>Gnathifera</taxon>
        <taxon>Rotifera</taxon>
        <taxon>Eurotatoria</taxon>
        <taxon>Bdelloidea</taxon>
        <taxon>Philodinida</taxon>
        <taxon>Philodinidae</taxon>
        <taxon>Rotaria</taxon>
    </lineage>
</organism>